<gene>
    <name evidence="2" type="ORF">ILEXP_LOCUS18114</name>
</gene>
<name>A0ABC8RYE8_9AQUA</name>
<reference evidence="2 3" key="1">
    <citation type="submission" date="2024-02" db="EMBL/GenBank/DDBJ databases">
        <authorList>
            <person name="Vignale AGUSTIN F."/>
            <person name="Sosa J E."/>
            <person name="Modenutti C."/>
        </authorList>
    </citation>
    <scope>NUCLEOTIDE SEQUENCE [LARGE SCALE GENOMIC DNA]</scope>
</reference>
<evidence type="ECO:0000313" key="3">
    <source>
        <dbReference type="Proteomes" id="UP001642360"/>
    </source>
</evidence>
<dbReference type="Proteomes" id="UP001642360">
    <property type="component" value="Unassembled WGS sequence"/>
</dbReference>
<dbReference type="EMBL" id="CAUOFW020001970">
    <property type="protein sequence ID" value="CAK9150001.1"/>
    <property type="molecule type" value="Genomic_DNA"/>
</dbReference>
<accession>A0ABC8RYE8</accession>
<comment type="caution">
    <text evidence="2">The sequence shown here is derived from an EMBL/GenBank/DDBJ whole genome shotgun (WGS) entry which is preliminary data.</text>
</comment>
<evidence type="ECO:0000256" key="1">
    <source>
        <dbReference type="SAM" id="MobiDB-lite"/>
    </source>
</evidence>
<dbReference type="AlphaFoldDB" id="A0ABC8RYE8"/>
<keyword evidence="3" id="KW-1185">Reference proteome</keyword>
<organism evidence="2 3">
    <name type="scientific">Ilex paraguariensis</name>
    <name type="common">yerba mate</name>
    <dbReference type="NCBI Taxonomy" id="185542"/>
    <lineage>
        <taxon>Eukaryota</taxon>
        <taxon>Viridiplantae</taxon>
        <taxon>Streptophyta</taxon>
        <taxon>Embryophyta</taxon>
        <taxon>Tracheophyta</taxon>
        <taxon>Spermatophyta</taxon>
        <taxon>Magnoliopsida</taxon>
        <taxon>eudicotyledons</taxon>
        <taxon>Gunneridae</taxon>
        <taxon>Pentapetalae</taxon>
        <taxon>asterids</taxon>
        <taxon>campanulids</taxon>
        <taxon>Aquifoliales</taxon>
        <taxon>Aquifoliaceae</taxon>
        <taxon>Ilex</taxon>
    </lineage>
</organism>
<protein>
    <submittedName>
        <fullName evidence="2">Uncharacterized protein</fullName>
    </submittedName>
</protein>
<feature type="region of interest" description="Disordered" evidence="1">
    <location>
        <begin position="24"/>
        <end position="49"/>
    </location>
</feature>
<proteinExistence type="predicted"/>
<sequence>MQAIKGKEAGVKAHITASGTVARGMASGPLLDDHEETTTLEGRRAPLGATEMGAHLDVLGDLGEQAMEAMKVGEMGIEAPSGAQGAAPDSGAGAQSSPLGKQRCLKSFGEDGALGEQGAALGEPGASLGRRVLIWSSSRCCGARS</sequence>
<feature type="region of interest" description="Disordered" evidence="1">
    <location>
        <begin position="79"/>
        <end position="103"/>
    </location>
</feature>
<evidence type="ECO:0000313" key="2">
    <source>
        <dbReference type="EMBL" id="CAK9150001.1"/>
    </source>
</evidence>